<dbReference type="HOGENOM" id="CLU_000445_89_6_7"/>
<proteinExistence type="predicted"/>
<dbReference type="SUPFAM" id="SSF55874">
    <property type="entry name" value="ATPase domain of HSP90 chaperone/DNA topoisomerase II/histidine kinase"/>
    <property type="match status" value="1"/>
</dbReference>
<dbReference type="Gene3D" id="3.40.50.2300">
    <property type="match status" value="1"/>
</dbReference>
<dbReference type="EC" id="2.7.13.3" evidence="3"/>
<keyword evidence="8" id="KW-0547">Nucleotide-binding</keyword>
<dbReference type="CDD" id="cd06225">
    <property type="entry name" value="HAMP"/>
    <property type="match status" value="1"/>
</dbReference>
<evidence type="ECO:0000256" key="12">
    <source>
        <dbReference type="ARBA" id="ARBA00023012"/>
    </source>
</evidence>
<dbReference type="PROSITE" id="PS50109">
    <property type="entry name" value="HIS_KIN"/>
    <property type="match status" value="1"/>
</dbReference>
<dbReference type="InterPro" id="IPR003660">
    <property type="entry name" value="HAMP_dom"/>
</dbReference>
<dbReference type="PRINTS" id="PR00344">
    <property type="entry name" value="BCTRLSENSOR"/>
</dbReference>
<evidence type="ECO:0000256" key="7">
    <source>
        <dbReference type="ARBA" id="ARBA00022692"/>
    </source>
</evidence>
<comment type="catalytic activity">
    <reaction evidence="1">
        <text>ATP + protein L-histidine = ADP + protein N-phospho-L-histidine.</text>
        <dbReference type="EC" id="2.7.13.3"/>
    </reaction>
</comment>
<keyword evidence="10 20" id="KW-0067">ATP-binding</keyword>
<evidence type="ECO:0000256" key="10">
    <source>
        <dbReference type="ARBA" id="ARBA00022840"/>
    </source>
</evidence>
<dbReference type="Gene3D" id="3.30.450.20">
    <property type="entry name" value="PAS domain"/>
    <property type="match status" value="2"/>
</dbReference>
<dbReference type="InterPro" id="IPR013656">
    <property type="entry name" value="PAS_4"/>
</dbReference>
<keyword evidence="5 14" id="KW-0597">Phosphoprotein</keyword>
<dbReference type="SUPFAM" id="SSF158472">
    <property type="entry name" value="HAMP domain-like"/>
    <property type="match status" value="1"/>
</dbReference>
<dbReference type="AlphaFoldDB" id="E6VVG6"/>
<evidence type="ECO:0000256" key="3">
    <source>
        <dbReference type="ARBA" id="ARBA00012438"/>
    </source>
</evidence>
<evidence type="ECO:0000256" key="5">
    <source>
        <dbReference type="ARBA" id="ARBA00022553"/>
    </source>
</evidence>
<dbReference type="PROSITE" id="PS50110">
    <property type="entry name" value="RESPONSE_REGULATORY"/>
    <property type="match status" value="1"/>
</dbReference>
<organism evidence="20 21">
    <name type="scientific">Pseudodesulfovibrio aespoeensis (strain ATCC 700646 / DSM 10631 / Aspo-2)</name>
    <name type="common">Desulfovibrio aespoeensis</name>
    <dbReference type="NCBI Taxonomy" id="643562"/>
    <lineage>
        <taxon>Bacteria</taxon>
        <taxon>Pseudomonadati</taxon>
        <taxon>Thermodesulfobacteriota</taxon>
        <taxon>Desulfovibrionia</taxon>
        <taxon>Desulfovibrionales</taxon>
        <taxon>Desulfovibrionaceae</taxon>
    </lineage>
</organism>
<keyword evidence="11 15" id="KW-1133">Transmembrane helix</keyword>
<dbReference type="InterPro" id="IPR001789">
    <property type="entry name" value="Sig_transdc_resp-reg_receiver"/>
</dbReference>
<comment type="subcellular location">
    <subcellularLocation>
        <location evidence="2">Cell membrane</location>
        <topology evidence="2">Multi-pass membrane protein</topology>
    </subcellularLocation>
</comment>
<dbReference type="PANTHER" id="PTHR43047">
    <property type="entry name" value="TWO-COMPONENT HISTIDINE PROTEIN KINASE"/>
    <property type="match status" value="1"/>
</dbReference>
<feature type="domain" description="PAS" evidence="18">
    <location>
        <begin position="255"/>
        <end position="299"/>
    </location>
</feature>
<dbReference type="InterPro" id="IPR000014">
    <property type="entry name" value="PAS"/>
</dbReference>
<dbReference type="Gene3D" id="3.30.565.10">
    <property type="entry name" value="Histidine kinase-like ATPase, C-terminal domain"/>
    <property type="match status" value="1"/>
</dbReference>
<evidence type="ECO:0000256" key="13">
    <source>
        <dbReference type="ARBA" id="ARBA00023136"/>
    </source>
</evidence>
<keyword evidence="6" id="KW-0808">Transferase</keyword>
<dbReference type="InterPro" id="IPR011006">
    <property type="entry name" value="CheY-like_superfamily"/>
</dbReference>
<dbReference type="SMART" id="SM00448">
    <property type="entry name" value="REC"/>
    <property type="match status" value="1"/>
</dbReference>
<keyword evidence="9" id="KW-0418">Kinase</keyword>
<evidence type="ECO:0000313" key="20">
    <source>
        <dbReference type="EMBL" id="ADU63524.1"/>
    </source>
</evidence>
<dbReference type="Pfam" id="PF00512">
    <property type="entry name" value="HisKA"/>
    <property type="match status" value="1"/>
</dbReference>
<dbReference type="GO" id="GO:0005886">
    <property type="term" value="C:plasma membrane"/>
    <property type="evidence" value="ECO:0007669"/>
    <property type="project" value="UniProtKB-SubCell"/>
</dbReference>
<dbReference type="InterPro" id="IPR033463">
    <property type="entry name" value="sCache_3"/>
</dbReference>
<feature type="domain" description="Histidine kinase" evidence="16">
    <location>
        <begin position="379"/>
        <end position="610"/>
    </location>
</feature>
<dbReference type="KEGG" id="das:Daes_2521"/>
<dbReference type="PANTHER" id="PTHR43047:SF72">
    <property type="entry name" value="OSMOSENSING HISTIDINE PROTEIN KINASE SLN1"/>
    <property type="match status" value="1"/>
</dbReference>
<evidence type="ECO:0000259" key="17">
    <source>
        <dbReference type="PROSITE" id="PS50110"/>
    </source>
</evidence>
<dbReference type="CDD" id="cd00082">
    <property type="entry name" value="HisKA"/>
    <property type="match status" value="1"/>
</dbReference>
<evidence type="ECO:0000259" key="18">
    <source>
        <dbReference type="PROSITE" id="PS50112"/>
    </source>
</evidence>
<dbReference type="InterPro" id="IPR036097">
    <property type="entry name" value="HisK_dim/P_sf"/>
</dbReference>
<dbReference type="STRING" id="643562.Daes_2521"/>
<feature type="transmembrane region" description="Helical" evidence="15">
    <location>
        <begin position="159"/>
        <end position="185"/>
    </location>
</feature>
<dbReference type="GO" id="GO:0000155">
    <property type="term" value="F:phosphorelay sensor kinase activity"/>
    <property type="evidence" value="ECO:0007669"/>
    <property type="project" value="InterPro"/>
</dbReference>
<dbReference type="GO" id="GO:0009927">
    <property type="term" value="F:histidine phosphotransfer kinase activity"/>
    <property type="evidence" value="ECO:0007669"/>
    <property type="project" value="TreeGrafter"/>
</dbReference>
<evidence type="ECO:0000256" key="2">
    <source>
        <dbReference type="ARBA" id="ARBA00004651"/>
    </source>
</evidence>
<feature type="modified residue" description="4-aspartylphosphate" evidence="14">
    <location>
        <position position="695"/>
    </location>
</feature>
<sequence>MAQVRSLSIFKKTGILAVVLFGVIAMLTSVLAAYMLYDRMVEEYVSKGTAIAQSIAGASQDILLNRDAATVQAMIDQYLEIDGVAYVFVMDSDRIVVSHTFVPEMPPRLTTLAEPQDAPLVTEVVAAPLGRIIDVGVPILAGVAGYVHVGMSKELIMKYFWAAVIQVQALLFVILLVCVGVLFVITRRISRPLLQLTEYADRLASHDFTADIEITSSDEVGHLARTMRTMAGELARLFSDMESEVNKATGELREHMVYLSAIIDNLVDGLLVVSPSGSVSVINPAMREFFALGDKDYVGFAAADVFPVEVSELALAIRSCGGVIQSAEIPLSDGRTGKAVGSSIMVAEPVSRCLGGVVLVRDITREKALDQLKTDFISTVSHELRTPMTSVLGFAKIIGRKIRAGVLPSLGGDADASRIAAQVLDNVGIIVTEAERLTEMINDVLDIAKMEAGQVVWRDKAVFMGDVMRQAIEATRGLWSAKGIEVVLDVEEGLPPLRGDHSRLVQVMVNLISNAVKFSSRGPVTCRAHLDRNAVLVSVADHGPGIPEKFIHEIFDKFKQVGDTLTEKPSGTGLGLPICRQIVEHHGGRIWLETEPGKGSDFIFTIPALMTRPREDAVDEACRGILPEPDSAMLMRLADERHLPPLILVVDDDPILGLYFTELFEGCGFRVMLAANGEQAVVMARDHMPGLITMDLMMPDMDGRTAIRCLRHNPFTRHIPILVLSALSEDMSAGGDLALTKPVNDQRLVEVVRALLLKQDVRRSCLVLGDLDDVTFEGLTVFCPSDMTLCPPGDIWRHVEKGFKGMIFIPAEMADRLDLDLLSRVPDLTVIILPVRGGREKAV</sequence>
<accession>E6VVG6</accession>
<feature type="domain" description="HAMP" evidence="19">
    <location>
        <begin position="187"/>
        <end position="239"/>
    </location>
</feature>
<dbReference type="SMART" id="SM00304">
    <property type="entry name" value="HAMP"/>
    <property type="match status" value="1"/>
</dbReference>
<reference evidence="20 21" key="2">
    <citation type="journal article" date="2014" name="Genome Announc.">
        <title>Complete Genome Sequence of the Subsurface, Mesophilic Sulfate-Reducing Bacterium Desulfovibrio aespoeensis Aspo-2.</title>
        <authorList>
            <person name="Pedersen K."/>
            <person name="Bengtsson A."/>
            <person name="Edlund J."/>
            <person name="Rabe L."/>
            <person name="Hazen T."/>
            <person name="Chakraborty R."/>
            <person name="Goodwin L."/>
            <person name="Shapiro N."/>
        </authorList>
    </citation>
    <scope>NUCLEOTIDE SEQUENCE [LARGE SCALE GENOMIC DNA]</scope>
    <source>
        <strain evidence="21">ATCC 700646 / DSM 10631 / Aspo-2</strain>
    </source>
</reference>
<dbReference type="SUPFAM" id="SSF55785">
    <property type="entry name" value="PYP-like sensor domain (PAS domain)"/>
    <property type="match status" value="1"/>
</dbReference>
<dbReference type="SUPFAM" id="SSF52172">
    <property type="entry name" value="CheY-like"/>
    <property type="match status" value="1"/>
</dbReference>
<evidence type="ECO:0000313" key="21">
    <source>
        <dbReference type="Proteomes" id="UP000002191"/>
    </source>
</evidence>
<dbReference type="SUPFAM" id="SSF103190">
    <property type="entry name" value="Sensory domain-like"/>
    <property type="match status" value="1"/>
</dbReference>
<dbReference type="Pfam" id="PF02518">
    <property type="entry name" value="HATPase_c"/>
    <property type="match status" value="1"/>
</dbReference>
<evidence type="ECO:0000256" key="9">
    <source>
        <dbReference type="ARBA" id="ARBA00022777"/>
    </source>
</evidence>
<dbReference type="InterPro" id="IPR036890">
    <property type="entry name" value="HATPase_C_sf"/>
</dbReference>
<dbReference type="InterPro" id="IPR029151">
    <property type="entry name" value="Sensor-like_sf"/>
</dbReference>
<evidence type="ECO:0000256" key="11">
    <source>
        <dbReference type="ARBA" id="ARBA00022989"/>
    </source>
</evidence>
<feature type="domain" description="Response regulatory" evidence="17">
    <location>
        <begin position="646"/>
        <end position="756"/>
    </location>
</feature>
<evidence type="ECO:0000256" key="6">
    <source>
        <dbReference type="ARBA" id="ARBA00022679"/>
    </source>
</evidence>
<dbReference type="InterPro" id="IPR004358">
    <property type="entry name" value="Sig_transdc_His_kin-like_C"/>
</dbReference>
<keyword evidence="12" id="KW-0902">Two-component regulatory system</keyword>
<keyword evidence="21" id="KW-1185">Reference proteome</keyword>
<evidence type="ECO:0000256" key="14">
    <source>
        <dbReference type="PROSITE-ProRule" id="PRU00169"/>
    </source>
</evidence>
<evidence type="ECO:0000259" key="19">
    <source>
        <dbReference type="PROSITE" id="PS50885"/>
    </source>
</evidence>
<reference evidence="21" key="1">
    <citation type="submission" date="2010-12" db="EMBL/GenBank/DDBJ databases">
        <title>Complete sequence of Desulfovibrio aespoeensis Aspo-2.</title>
        <authorList>
            <consortium name="US DOE Joint Genome Institute"/>
            <person name="Lucas S."/>
            <person name="Copeland A."/>
            <person name="Lapidus A."/>
            <person name="Cheng J.-F."/>
            <person name="Goodwin L."/>
            <person name="Pitluck S."/>
            <person name="Chertkov O."/>
            <person name="Misra M."/>
            <person name="Detter J.C."/>
            <person name="Han C."/>
            <person name="Tapia R."/>
            <person name="Land M."/>
            <person name="Hauser L."/>
            <person name="Kyrpides N."/>
            <person name="Ivanova N."/>
            <person name="Ovchinnikova G."/>
            <person name="Pedersen K."/>
            <person name="Jagevall S."/>
            <person name="Hazen T."/>
            <person name="Woyke T."/>
        </authorList>
    </citation>
    <scope>NUCLEOTIDE SEQUENCE [LARGE SCALE GENOMIC DNA]</scope>
    <source>
        <strain evidence="21">ATCC 700646 / DSM 10631 / Aspo-2</strain>
    </source>
</reference>
<dbReference type="CDD" id="cd16922">
    <property type="entry name" value="HATPase_EvgS-ArcB-TorS-like"/>
    <property type="match status" value="1"/>
</dbReference>
<dbReference type="Pfam" id="PF17203">
    <property type="entry name" value="sCache_3_2"/>
    <property type="match status" value="1"/>
</dbReference>
<dbReference type="GO" id="GO:0005524">
    <property type="term" value="F:ATP binding"/>
    <property type="evidence" value="ECO:0007669"/>
    <property type="project" value="UniProtKB-KW"/>
</dbReference>
<dbReference type="PROSITE" id="PS50112">
    <property type="entry name" value="PAS"/>
    <property type="match status" value="1"/>
</dbReference>
<name>E6VVG6_PSEA9</name>
<keyword evidence="13 15" id="KW-0472">Membrane</keyword>
<dbReference type="RefSeq" id="WP_013515436.1">
    <property type="nucleotide sequence ID" value="NC_014844.1"/>
</dbReference>
<evidence type="ECO:0000259" key="16">
    <source>
        <dbReference type="PROSITE" id="PS50109"/>
    </source>
</evidence>
<dbReference type="eggNOG" id="COG5002">
    <property type="taxonomic scope" value="Bacteria"/>
</dbReference>
<dbReference type="Pfam" id="PF08448">
    <property type="entry name" value="PAS_4"/>
    <property type="match status" value="1"/>
</dbReference>
<feature type="transmembrane region" description="Helical" evidence="15">
    <location>
        <begin position="15"/>
        <end position="37"/>
    </location>
</feature>
<dbReference type="SMART" id="SM00388">
    <property type="entry name" value="HisKA"/>
    <property type="match status" value="1"/>
</dbReference>
<dbReference type="InterPro" id="IPR005467">
    <property type="entry name" value="His_kinase_dom"/>
</dbReference>
<dbReference type="Gene3D" id="1.10.287.130">
    <property type="match status" value="1"/>
</dbReference>
<keyword evidence="7 15" id="KW-0812">Transmembrane</keyword>
<dbReference type="InterPro" id="IPR003661">
    <property type="entry name" value="HisK_dim/P_dom"/>
</dbReference>
<dbReference type="PROSITE" id="PS50885">
    <property type="entry name" value="HAMP"/>
    <property type="match status" value="1"/>
</dbReference>
<evidence type="ECO:0000256" key="15">
    <source>
        <dbReference type="SAM" id="Phobius"/>
    </source>
</evidence>
<dbReference type="Pfam" id="PF00672">
    <property type="entry name" value="HAMP"/>
    <property type="match status" value="1"/>
</dbReference>
<evidence type="ECO:0000256" key="4">
    <source>
        <dbReference type="ARBA" id="ARBA00022475"/>
    </source>
</evidence>
<dbReference type="FunFam" id="3.30.565.10:FF:000006">
    <property type="entry name" value="Sensor histidine kinase WalK"/>
    <property type="match status" value="1"/>
</dbReference>
<evidence type="ECO:0000256" key="8">
    <source>
        <dbReference type="ARBA" id="ARBA00022741"/>
    </source>
</evidence>
<dbReference type="SUPFAM" id="SSF47384">
    <property type="entry name" value="Homodimeric domain of signal transducing histidine kinase"/>
    <property type="match status" value="1"/>
</dbReference>
<protein>
    <recommendedName>
        <fullName evidence="3">histidine kinase</fullName>
        <ecNumber evidence="3">2.7.13.3</ecNumber>
    </recommendedName>
</protein>
<evidence type="ECO:0000256" key="1">
    <source>
        <dbReference type="ARBA" id="ARBA00000085"/>
    </source>
</evidence>
<dbReference type="Gene3D" id="6.10.340.10">
    <property type="match status" value="1"/>
</dbReference>
<gene>
    <name evidence="20" type="ordered locus">Daes_2521</name>
</gene>
<dbReference type="EMBL" id="CP002431">
    <property type="protein sequence ID" value="ADU63524.1"/>
    <property type="molecule type" value="Genomic_DNA"/>
</dbReference>
<dbReference type="InterPro" id="IPR035965">
    <property type="entry name" value="PAS-like_dom_sf"/>
</dbReference>
<dbReference type="SMART" id="SM00387">
    <property type="entry name" value="HATPase_c"/>
    <property type="match status" value="1"/>
</dbReference>
<dbReference type="Proteomes" id="UP000002191">
    <property type="component" value="Chromosome"/>
</dbReference>
<dbReference type="OrthoDB" id="9813151at2"/>
<keyword evidence="4" id="KW-1003">Cell membrane</keyword>
<dbReference type="Pfam" id="PF00072">
    <property type="entry name" value="Response_reg"/>
    <property type="match status" value="1"/>
</dbReference>
<dbReference type="InterPro" id="IPR003594">
    <property type="entry name" value="HATPase_dom"/>
</dbReference>